<keyword evidence="2" id="KW-0614">Plasmid</keyword>
<organism evidence="2 3">
    <name type="scientific">Legionella lytica</name>
    <dbReference type="NCBI Taxonomy" id="96232"/>
    <lineage>
        <taxon>Bacteria</taxon>
        <taxon>Pseudomonadati</taxon>
        <taxon>Pseudomonadota</taxon>
        <taxon>Gammaproteobacteria</taxon>
        <taxon>Legionellales</taxon>
        <taxon>Legionellaceae</taxon>
        <taxon>Legionella</taxon>
    </lineage>
</organism>
<name>A0ABY4YCL8_9GAMM</name>
<reference evidence="2" key="1">
    <citation type="submission" date="2021-03" db="EMBL/GenBank/DDBJ databases">
        <title>Legionella lytica PCM 2298.</title>
        <authorList>
            <person name="Koper P."/>
        </authorList>
    </citation>
    <scope>NUCLEOTIDE SEQUENCE</scope>
    <source>
        <strain evidence="2">PCM 2298</strain>
        <plasmid evidence="2">pLlyPCM2298_1</plasmid>
    </source>
</reference>
<geneLocation type="plasmid" evidence="2 3">
    <name>pLlyPCM2298_1</name>
</geneLocation>
<evidence type="ECO:0000313" key="3">
    <source>
        <dbReference type="Proteomes" id="UP001057474"/>
    </source>
</evidence>
<accession>A0ABY4YCL8</accession>
<keyword evidence="1" id="KW-0472">Membrane</keyword>
<gene>
    <name evidence="2" type="ORF">J2N86_15455</name>
</gene>
<feature type="transmembrane region" description="Helical" evidence="1">
    <location>
        <begin position="382"/>
        <end position="407"/>
    </location>
</feature>
<dbReference type="Proteomes" id="UP001057474">
    <property type="component" value="Plasmid pLlyPCM2298_1"/>
</dbReference>
<evidence type="ECO:0000313" key="2">
    <source>
        <dbReference type="EMBL" id="USQ15356.1"/>
    </source>
</evidence>
<dbReference type="RefSeq" id="WP_252582593.1">
    <property type="nucleotide sequence ID" value="NZ_CP071528.1"/>
</dbReference>
<keyword evidence="1" id="KW-0812">Transmembrane</keyword>
<dbReference type="EMBL" id="CP071528">
    <property type="protein sequence ID" value="USQ15356.1"/>
    <property type="molecule type" value="Genomic_DNA"/>
</dbReference>
<protein>
    <recommendedName>
        <fullName evidence="4">Dot/Icm T4SS effector</fullName>
    </recommendedName>
</protein>
<evidence type="ECO:0008006" key="4">
    <source>
        <dbReference type="Google" id="ProtNLM"/>
    </source>
</evidence>
<keyword evidence="3" id="KW-1185">Reference proteome</keyword>
<keyword evidence="1" id="KW-1133">Transmembrane helix</keyword>
<proteinExistence type="predicted"/>
<sequence>MTIRVLSFDFDGCLFHRGYINSEDKDVVKSNEAFLEAIKKENEEFTTVYSLVGSNRQSYQIDIANSWGKGSCFPAIKTVSDHLGTILDTFLLADIFGNLPIGTSYSQATSSTKHEIEHSDWMFDETKTTLIYAQIHKMANQHPNEPIILDFYDDRGNGARASHDILEQLRDFYTKHHALIPVNVTLRLNHYAGGNVTLMNEIKGTGFIDENYQQTVKDLSQQATTDYNDGHFNPIHVATYAKPEELKNRKARSVSSLPEAFQNIIIENPVPTVSEEESLARSKFNEMLKAISEKAEALAHTGNDLYNDALTTQSDSYHSYLNAAYAARKLHTSLNDAAQTYFQDNNKEAFKSAAENAIREAKESELQNHRGFLKQILSYSSLAVLAVLSIATLGAAYVVAGSINYALNGQFFFSTKINTDSINKVTELQDSVEELIGSPLAI</sequence>
<evidence type="ECO:0000256" key="1">
    <source>
        <dbReference type="SAM" id="Phobius"/>
    </source>
</evidence>